<evidence type="ECO:0000313" key="6">
    <source>
        <dbReference type="EMBL" id="ABF39463.1"/>
    </source>
</evidence>
<gene>
    <name evidence="6" type="ordered locus">Acid345_0458</name>
</gene>
<dbReference type="STRING" id="204669.Acid345_0458"/>
<dbReference type="EMBL" id="CP000360">
    <property type="protein sequence ID" value="ABF39463.1"/>
    <property type="molecule type" value="Genomic_DNA"/>
</dbReference>
<dbReference type="InterPro" id="IPR036390">
    <property type="entry name" value="WH_DNA-bd_sf"/>
</dbReference>
<keyword evidence="7" id="KW-1185">Reference proteome</keyword>
<keyword evidence="1" id="KW-0805">Transcription regulation</keyword>
<evidence type="ECO:0000313" key="7">
    <source>
        <dbReference type="Proteomes" id="UP000002432"/>
    </source>
</evidence>
<dbReference type="Gene3D" id="3.30.70.920">
    <property type="match status" value="1"/>
</dbReference>
<keyword evidence="2" id="KW-0238">DNA-binding</keyword>
<keyword evidence="3" id="KW-0804">Transcription</keyword>
<dbReference type="Pfam" id="PF13412">
    <property type="entry name" value="HTH_24"/>
    <property type="match status" value="1"/>
</dbReference>
<dbReference type="InterPro" id="IPR011008">
    <property type="entry name" value="Dimeric_a/b-barrel"/>
</dbReference>
<dbReference type="GO" id="GO:0006355">
    <property type="term" value="P:regulation of DNA-templated transcription"/>
    <property type="evidence" value="ECO:0007669"/>
    <property type="project" value="UniProtKB-ARBA"/>
</dbReference>
<dbReference type="KEGG" id="aba:Acid345_0458"/>
<dbReference type="AlphaFoldDB" id="Q1IUI7"/>
<dbReference type="InterPro" id="IPR036388">
    <property type="entry name" value="WH-like_DNA-bd_sf"/>
</dbReference>
<dbReference type="InterPro" id="IPR000485">
    <property type="entry name" value="AsnC-type_HTH_dom"/>
</dbReference>
<dbReference type="PROSITE" id="PS50956">
    <property type="entry name" value="HTH_ASNC_2"/>
    <property type="match status" value="1"/>
</dbReference>
<dbReference type="eggNOG" id="COG1522">
    <property type="taxonomic scope" value="Bacteria"/>
</dbReference>
<evidence type="ECO:0000256" key="3">
    <source>
        <dbReference type="ARBA" id="ARBA00023163"/>
    </source>
</evidence>
<feature type="compositionally biased region" description="Basic residues" evidence="4">
    <location>
        <begin position="155"/>
        <end position="172"/>
    </location>
</feature>
<dbReference type="GO" id="GO:0043200">
    <property type="term" value="P:response to amino acid"/>
    <property type="evidence" value="ECO:0007669"/>
    <property type="project" value="TreeGrafter"/>
</dbReference>
<dbReference type="SUPFAM" id="SSF46785">
    <property type="entry name" value="Winged helix' DNA-binding domain"/>
    <property type="match status" value="1"/>
</dbReference>
<dbReference type="InterPro" id="IPR011991">
    <property type="entry name" value="ArsR-like_HTH"/>
</dbReference>
<dbReference type="Gene3D" id="1.10.10.10">
    <property type="entry name" value="Winged helix-like DNA-binding domain superfamily/Winged helix DNA-binding domain"/>
    <property type="match status" value="1"/>
</dbReference>
<evidence type="ECO:0000256" key="2">
    <source>
        <dbReference type="ARBA" id="ARBA00023125"/>
    </source>
</evidence>
<dbReference type="GO" id="GO:0005829">
    <property type="term" value="C:cytosol"/>
    <property type="evidence" value="ECO:0007669"/>
    <property type="project" value="TreeGrafter"/>
</dbReference>
<reference evidence="6 7" key="1">
    <citation type="journal article" date="2009" name="Appl. Environ. Microbiol.">
        <title>Three genomes from the phylum Acidobacteria provide insight into the lifestyles of these microorganisms in soils.</title>
        <authorList>
            <person name="Ward N.L."/>
            <person name="Challacombe J.F."/>
            <person name="Janssen P.H."/>
            <person name="Henrissat B."/>
            <person name="Coutinho P.M."/>
            <person name="Wu M."/>
            <person name="Xie G."/>
            <person name="Haft D.H."/>
            <person name="Sait M."/>
            <person name="Badger J."/>
            <person name="Barabote R.D."/>
            <person name="Bradley B."/>
            <person name="Brettin T.S."/>
            <person name="Brinkac L.M."/>
            <person name="Bruce D."/>
            <person name="Creasy T."/>
            <person name="Daugherty S.C."/>
            <person name="Davidsen T.M."/>
            <person name="DeBoy R.T."/>
            <person name="Detter J.C."/>
            <person name="Dodson R.J."/>
            <person name="Durkin A.S."/>
            <person name="Ganapathy A."/>
            <person name="Gwinn-Giglio M."/>
            <person name="Han C.S."/>
            <person name="Khouri H."/>
            <person name="Kiss H."/>
            <person name="Kothari S.P."/>
            <person name="Madupu R."/>
            <person name="Nelson K.E."/>
            <person name="Nelson W.C."/>
            <person name="Paulsen I."/>
            <person name="Penn K."/>
            <person name="Ren Q."/>
            <person name="Rosovitz M.J."/>
            <person name="Selengut J.D."/>
            <person name="Shrivastava S."/>
            <person name="Sullivan S.A."/>
            <person name="Tapia R."/>
            <person name="Thompson L.S."/>
            <person name="Watkins K.L."/>
            <person name="Yang Q."/>
            <person name="Yu C."/>
            <person name="Zafar N."/>
            <person name="Zhou L."/>
            <person name="Kuske C.R."/>
        </authorList>
    </citation>
    <scope>NUCLEOTIDE SEQUENCE [LARGE SCALE GENOMIC DNA]</scope>
    <source>
        <strain evidence="6 7">Ellin345</strain>
    </source>
</reference>
<dbReference type="OrthoDB" id="34294at2"/>
<dbReference type="CDD" id="cd00090">
    <property type="entry name" value="HTH_ARSR"/>
    <property type="match status" value="1"/>
</dbReference>
<sequence>MTFKVDEADLMILNELQQDSGRPIHELADCVGISMPSCARRVKRLEEHGVIERYVALLNPSALGLDLDVFISVRLNTQTLKAMDEFKELVARMPEVVECYALTGDSDFLLHVRTPGVKEFNSWMQGSLIGVPSIFATHSNISLERIKYSTSLPIPKKKGTSRPAKRKADRKK</sequence>
<dbReference type="InterPro" id="IPR019885">
    <property type="entry name" value="Tscrpt_reg_HTH_AsnC-type_CS"/>
</dbReference>
<dbReference type="PANTHER" id="PTHR30154:SF34">
    <property type="entry name" value="TRANSCRIPTIONAL REGULATOR AZLB"/>
    <property type="match status" value="1"/>
</dbReference>
<dbReference type="PRINTS" id="PR00033">
    <property type="entry name" value="HTHASNC"/>
</dbReference>
<dbReference type="InterPro" id="IPR019888">
    <property type="entry name" value="Tscrpt_reg_AsnC-like"/>
</dbReference>
<dbReference type="Proteomes" id="UP000002432">
    <property type="component" value="Chromosome"/>
</dbReference>
<dbReference type="GO" id="GO:0043565">
    <property type="term" value="F:sequence-specific DNA binding"/>
    <property type="evidence" value="ECO:0007669"/>
    <property type="project" value="InterPro"/>
</dbReference>
<dbReference type="SUPFAM" id="SSF54909">
    <property type="entry name" value="Dimeric alpha+beta barrel"/>
    <property type="match status" value="1"/>
</dbReference>
<dbReference type="RefSeq" id="WP_011521265.1">
    <property type="nucleotide sequence ID" value="NC_008009.1"/>
</dbReference>
<dbReference type="PANTHER" id="PTHR30154">
    <property type="entry name" value="LEUCINE-RESPONSIVE REGULATORY PROTEIN"/>
    <property type="match status" value="1"/>
</dbReference>
<dbReference type="InterPro" id="IPR019887">
    <property type="entry name" value="Tscrpt_reg_AsnC/Lrp_C"/>
</dbReference>
<dbReference type="Pfam" id="PF01037">
    <property type="entry name" value="AsnC_trans_reg"/>
    <property type="match status" value="1"/>
</dbReference>
<accession>Q1IUI7</accession>
<dbReference type="PROSITE" id="PS00519">
    <property type="entry name" value="HTH_ASNC_1"/>
    <property type="match status" value="1"/>
</dbReference>
<dbReference type="EnsemblBacteria" id="ABF39463">
    <property type="protein sequence ID" value="ABF39463"/>
    <property type="gene ID" value="Acid345_0458"/>
</dbReference>
<evidence type="ECO:0000256" key="4">
    <source>
        <dbReference type="SAM" id="MobiDB-lite"/>
    </source>
</evidence>
<protein>
    <submittedName>
        <fullName evidence="6">Transcriptional regulator, AsnC family</fullName>
    </submittedName>
</protein>
<feature type="domain" description="HTH asnC-type" evidence="5">
    <location>
        <begin position="5"/>
        <end position="66"/>
    </location>
</feature>
<organism evidence="6 7">
    <name type="scientific">Koribacter versatilis (strain Ellin345)</name>
    <dbReference type="NCBI Taxonomy" id="204669"/>
    <lineage>
        <taxon>Bacteria</taxon>
        <taxon>Pseudomonadati</taxon>
        <taxon>Acidobacteriota</taxon>
        <taxon>Terriglobia</taxon>
        <taxon>Terriglobales</taxon>
        <taxon>Candidatus Korobacteraceae</taxon>
        <taxon>Candidatus Korobacter</taxon>
    </lineage>
</organism>
<evidence type="ECO:0000259" key="5">
    <source>
        <dbReference type="PROSITE" id="PS50956"/>
    </source>
</evidence>
<feature type="region of interest" description="Disordered" evidence="4">
    <location>
        <begin position="153"/>
        <end position="172"/>
    </location>
</feature>
<proteinExistence type="predicted"/>
<name>Q1IUI7_KORVE</name>
<dbReference type="SMART" id="SM00344">
    <property type="entry name" value="HTH_ASNC"/>
    <property type="match status" value="1"/>
</dbReference>
<evidence type="ECO:0000256" key="1">
    <source>
        <dbReference type="ARBA" id="ARBA00023015"/>
    </source>
</evidence>
<dbReference type="HOGENOM" id="CLU_091233_0_3_0"/>